<evidence type="ECO:0000256" key="13">
    <source>
        <dbReference type="SAM" id="Phobius"/>
    </source>
</evidence>
<feature type="transmembrane region" description="Helical" evidence="13">
    <location>
        <begin position="373"/>
        <end position="392"/>
    </location>
</feature>
<gene>
    <name evidence="15" type="ORF">WJX81_005547</name>
</gene>
<keyword evidence="16" id="KW-1185">Reference proteome</keyword>
<dbReference type="PRINTS" id="PR01084">
    <property type="entry name" value="NAHEXCHNGR"/>
</dbReference>
<dbReference type="InterPro" id="IPR006153">
    <property type="entry name" value="Cation/H_exchanger_TM"/>
</dbReference>
<evidence type="ECO:0000256" key="6">
    <source>
        <dbReference type="ARBA" id="ARBA00023065"/>
    </source>
</evidence>
<feature type="transmembrane region" description="Helical" evidence="13">
    <location>
        <begin position="12"/>
        <end position="32"/>
    </location>
</feature>
<dbReference type="GO" id="GO:0051453">
    <property type="term" value="P:regulation of intracellular pH"/>
    <property type="evidence" value="ECO:0007669"/>
    <property type="project" value="TreeGrafter"/>
</dbReference>
<dbReference type="InterPro" id="IPR004709">
    <property type="entry name" value="NaH_exchanger"/>
</dbReference>
<feature type="transmembrane region" description="Helical" evidence="13">
    <location>
        <begin position="250"/>
        <end position="267"/>
    </location>
</feature>
<keyword evidence="8 11" id="KW-0739">Sodium transport</keyword>
<proteinExistence type="inferred from homology"/>
<keyword evidence="2 11" id="KW-0813">Transport</keyword>
<comment type="catalytic activity">
    <reaction evidence="10">
        <text>K(+)(in) + H(+)(out) = K(+)(out) + H(+)(in)</text>
        <dbReference type="Rhea" id="RHEA:29467"/>
        <dbReference type="ChEBI" id="CHEBI:15378"/>
        <dbReference type="ChEBI" id="CHEBI:29103"/>
    </reaction>
</comment>
<keyword evidence="7 13" id="KW-0472">Membrane</keyword>
<protein>
    <recommendedName>
        <fullName evidence="11">Sodium/hydrogen exchanger</fullName>
    </recommendedName>
</protein>
<dbReference type="GO" id="GO:0015385">
    <property type="term" value="F:sodium:proton antiporter activity"/>
    <property type="evidence" value="ECO:0007669"/>
    <property type="project" value="InterPro"/>
</dbReference>
<accession>A0AAW1SCD4</accession>
<feature type="transmembrane region" description="Helical" evidence="13">
    <location>
        <begin position="273"/>
        <end position="291"/>
    </location>
</feature>
<evidence type="ECO:0000256" key="2">
    <source>
        <dbReference type="ARBA" id="ARBA00022448"/>
    </source>
</evidence>
<dbReference type="AlphaFoldDB" id="A0AAW1SCD4"/>
<feature type="transmembrane region" description="Helical" evidence="13">
    <location>
        <begin position="303"/>
        <end position="322"/>
    </location>
</feature>
<evidence type="ECO:0000256" key="8">
    <source>
        <dbReference type="ARBA" id="ARBA00023201"/>
    </source>
</evidence>
<keyword evidence="6 11" id="KW-0406">Ion transport</keyword>
<dbReference type="EMBL" id="JALJOU010000005">
    <property type="protein sequence ID" value="KAK9843766.1"/>
    <property type="molecule type" value="Genomic_DNA"/>
</dbReference>
<evidence type="ECO:0000313" key="16">
    <source>
        <dbReference type="Proteomes" id="UP001445335"/>
    </source>
</evidence>
<dbReference type="PANTHER" id="PTHR10110:SF187">
    <property type="entry name" value="SODIUM_HYDROGEN EXCHANGER"/>
    <property type="match status" value="1"/>
</dbReference>
<feature type="transmembrane region" description="Helical" evidence="13">
    <location>
        <begin position="412"/>
        <end position="432"/>
    </location>
</feature>
<organism evidence="15 16">
    <name type="scientific">Elliptochloris bilobata</name>
    <dbReference type="NCBI Taxonomy" id="381761"/>
    <lineage>
        <taxon>Eukaryota</taxon>
        <taxon>Viridiplantae</taxon>
        <taxon>Chlorophyta</taxon>
        <taxon>core chlorophytes</taxon>
        <taxon>Trebouxiophyceae</taxon>
        <taxon>Trebouxiophyceae incertae sedis</taxon>
        <taxon>Elliptochloris clade</taxon>
        <taxon>Elliptochloris</taxon>
    </lineage>
</organism>
<dbReference type="NCBIfam" id="TIGR00840">
    <property type="entry name" value="b_cpa1"/>
    <property type="match status" value="1"/>
</dbReference>
<sequence length="520" mass="54800">MSASYVSEELLFMWLLLIAAVVASFFILQYNLTLITPSAAALCLGIVAGTGASIAGMTSTLRFSPTAFFYGLLPPIVFAAGFTLKKKDFFKNAPAIAVFAVGGTLVSTLVFGLLTYLLVVIHVVQHSALGPAPLTECMLYGALISATDPVATLSIFSTADVPPLLYNLVFGESVLNDAVAIVLFQTLQKSAGAPLRWAALPLLGANFAFIGIGSMLVGVLVALPCAFVLRRFQVAADGARRGSVELSGSVYEIALVILSAYMAYLVAEVCGLSGIVALFFTGICHAHYSYYNVTPDAQVTLRRFFEFAAFLSETFVFAYLGLQVPLLSRTAIDWGLMLTGIPLCLLARAANIFPLSAALNARRRIPLPRNLQLMLWSAGLRGAVAFGLVLQLRPTPGPDQPPQEGLPAIEAATLVIVVISTLVFGTATGPLLRHLSLEGIDDDGVAAMGYVQLHGGGVSPAAALQAVREMREGQEGGPTDTWAPSYLCSADSDSALTARAAAPSYHPPTLQPSDSPATLP</sequence>
<evidence type="ECO:0000256" key="12">
    <source>
        <dbReference type="SAM" id="MobiDB-lite"/>
    </source>
</evidence>
<dbReference type="GO" id="GO:0098719">
    <property type="term" value="P:sodium ion import across plasma membrane"/>
    <property type="evidence" value="ECO:0007669"/>
    <property type="project" value="TreeGrafter"/>
</dbReference>
<evidence type="ECO:0000256" key="4">
    <source>
        <dbReference type="ARBA" id="ARBA00022989"/>
    </source>
</evidence>
<comment type="caution">
    <text evidence="15">The sequence shown here is derived from an EMBL/GenBank/DDBJ whole genome shotgun (WGS) entry which is preliminary data.</text>
</comment>
<evidence type="ECO:0000256" key="11">
    <source>
        <dbReference type="RuleBase" id="RU003722"/>
    </source>
</evidence>
<feature type="domain" description="Cation/H+ exchanger transmembrane" evidence="14">
    <location>
        <begin position="24"/>
        <end position="433"/>
    </location>
</feature>
<evidence type="ECO:0000256" key="3">
    <source>
        <dbReference type="ARBA" id="ARBA00022692"/>
    </source>
</evidence>
<dbReference type="GO" id="GO:0015386">
    <property type="term" value="F:potassium:proton antiporter activity"/>
    <property type="evidence" value="ECO:0007669"/>
    <property type="project" value="TreeGrafter"/>
</dbReference>
<comment type="similarity">
    <text evidence="11">Belongs to the monovalent cation:proton antiporter 1 (CPA1) transporter (TC 2.A.36) family.</text>
</comment>
<keyword evidence="4 13" id="KW-1133">Transmembrane helix</keyword>
<keyword evidence="3 11" id="KW-0812">Transmembrane</keyword>
<evidence type="ECO:0000256" key="10">
    <source>
        <dbReference type="ARBA" id="ARBA00047912"/>
    </source>
</evidence>
<evidence type="ECO:0000256" key="7">
    <source>
        <dbReference type="ARBA" id="ARBA00023136"/>
    </source>
</evidence>
<comment type="catalytic activity">
    <reaction evidence="9">
        <text>Na(+)(in) + H(+)(out) = Na(+)(out) + H(+)(in)</text>
        <dbReference type="Rhea" id="RHEA:29419"/>
        <dbReference type="ChEBI" id="CHEBI:15378"/>
        <dbReference type="ChEBI" id="CHEBI:29101"/>
    </reaction>
</comment>
<feature type="transmembrane region" description="Helical" evidence="13">
    <location>
        <begin position="96"/>
        <end position="118"/>
    </location>
</feature>
<evidence type="ECO:0000256" key="5">
    <source>
        <dbReference type="ARBA" id="ARBA00023053"/>
    </source>
</evidence>
<dbReference type="GO" id="GO:0005886">
    <property type="term" value="C:plasma membrane"/>
    <property type="evidence" value="ECO:0007669"/>
    <property type="project" value="TreeGrafter"/>
</dbReference>
<evidence type="ECO:0000256" key="9">
    <source>
        <dbReference type="ARBA" id="ARBA00047524"/>
    </source>
</evidence>
<dbReference type="InterPro" id="IPR018422">
    <property type="entry name" value="Cation/H_exchanger_CPA1"/>
</dbReference>
<evidence type="ECO:0000259" key="14">
    <source>
        <dbReference type="Pfam" id="PF00999"/>
    </source>
</evidence>
<feature type="region of interest" description="Disordered" evidence="12">
    <location>
        <begin position="499"/>
        <end position="520"/>
    </location>
</feature>
<name>A0AAW1SCD4_9CHLO</name>
<evidence type="ECO:0000256" key="1">
    <source>
        <dbReference type="ARBA" id="ARBA00004141"/>
    </source>
</evidence>
<feature type="compositionally biased region" description="Polar residues" evidence="12">
    <location>
        <begin position="511"/>
        <end position="520"/>
    </location>
</feature>
<feature type="transmembrane region" description="Helical" evidence="13">
    <location>
        <begin position="67"/>
        <end position="84"/>
    </location>
</feature>
<feature type="transmembrane region" description="Helical" evidence="13">
    <location>
        <begin position="334"/>
        <end position="361"/>
    </location>
</feature>
<keyword evidence="5" id="KW-0915">Sodium</keyword>
<dbReference type="Pfam" id="PF00999">
    <property type="entry name" value="Na_H_Exchanger"/>
    <property type="match status" value="1"/>
</dbReference>
<evidence type="ECO:0000313" key="15">
    <source>
        <dbReference type="EMBL" id="KAK9843766.1"/>
    </source>
</evidence>
<dbReference type="Proteomes" id="UP001445335">
    <property type="component" value="Unassembled WGS sequence"/>
</dbReference>
<reference evidence="15 16" key="1">
    <citation type="journal article" date="2024" name="Nat. Commun.">
        <title>Phylogenomics reveals the evolutionary origins of lichenization in chlorophyte algae.</title>
        <authorList>
            <person name="Puginier C."/>
            <person name="Libourel C."/>
            <person name="Otte J."/>
            <person name="Skaloud P."/>
            <person name="Haon M."/>
            <person name="Grisel S."/>
            <person name="Petersen M."/>
            <person name="Berrin J.G."/>
            <person name="Delaux P.M."/>
            <person name="Dal Grande F."/>
            <person name="Keller J."/>
        </authorList>
    </citation>
    <scope>NUCLEOTIDE SEQUENCE [LARGE SCALE GENOMIC DNA]</scope>
    <source>
        <strain evidence="15 16">SAG 245.80</strain>
    </source>
</reference>
<dbReference type="Gene3D" id="6.10.140.1330">
    <property type="match status" value="1"/>
</dbReference>
<keyword evidence="11" id="KW-0050">Antiport</keyword>
<feature type="transmembrane region" description="Helical" evidence="13">
    <location>
        <begin position="39"/>
        <end position="61"/>
    </location>
</feature>
<comment type="subcellular location">
    <subcellularLocation>
        <location evidence="1">Membrane</location>
        <topology evidence="1">Multi-pass membrane protein</topology>
    </subcellularLocation>
</comment>
<dbReference type="PANTHER" id="PTHR10110">
    <property type="entry name" value="SODIUM/HYDROGEN EXCHANGER"/>
    <property type="match status" value="1"/>
</dbReference>
<feature type="transmembrane region" description="Helical" evidence="13">
    <location>
        <begin position="207"/>
        <end position="229"/>
    </location>
</feature>